<keyword evidence="3" id="KW-1185">Reference proteome</keyword>
<reference evidence="2 3" key="1">
    <citation type="journal article" date="2018" name="Nat. Ecol. Evol.">
        <title>Shark genomes provide insights into elasmobranch evolution and the origin of vertebrates.</title>
        <authorList>
            <person name="Hara Y"/>
            <person name="Yamaguchi K"/>
            <person name="Onimaru K"/>
            <person name="Kadota M"/>
            <person name="Koyanagi M"/>
            <person name="Keeley SD"/>
            <person name="Tatsumi K"/>
            <person name="Tanaka K"/>
            <person name="Motone F"/>
            <person name="Kageyama Y"/>
            <person name="Nozu R"/>
            <person name="Adachi N"/>
            <person name="Nishimura O"/>
            <person name="Nakagawa R"/>
            <person name="Tanegashima C"/>
            <person name="Kiyatake I"/>
            <person name="Matsumoto R"/>
            <person name="Murakumo K"/>
            <person name="Nishida K"/>
            <person name="Terakita A"/>
            <person name="Kuratani S"/>
            <person name="Sato K"/>
            <person name="Hyodo S Kuraku.S."/>
        </authorList>
    </citation>
    <scope>NUCLEOTIDE SEQUENCE [LARGE SCALE GENOMIC DNA]</scope>
</reference>
<accession>A0A401TK24</accession>
<evidence type="ECO:0000256" key="1">
    <source>
        <dbReference type="SAM" id="MobiDB-lite"/>
    </source>
</evidence>
<sequence>MAAQTQSESKGGTGNVCRKGDGKACVVRGILDLAMHRVDGDSKLVDRSSCFHRLSLSLSDTSSAVHVSGARTVAHERHADDTPCGSHLRPGTGEDAGHCANPAGQHGRRRHGNRGPGSHGDLFHPAARAERSPAASQQGENLPETGPSGLHEPHLPPDPSAGQPVRELSKVEGTRPPPPVTSRGYN</sequence>
<evidence type="ECO:0000313" key="3">
    <source>
        <dbReference type="Proteomes" id="UP000287033"/>
    </source>
</evidence>
<feature type="region of interest" description="Disordered" evidence="1">
    <location>
        <begin position="74"/>
        <end position="186"/>
    </location>
</feature>
<protein>
    <submittedName>
        <fullName evidence="2">Uncharacterized protein</fullName>
    </submittedName>
</protein>
<organism evidence="2 3">
    <name type="scientific">Chiloscyllium punctatum</name>
    <name type="common">Brownbanded bambooshark</name>
    <name type="synonym">Hemiscyllium punctatum</name>
    <dbReference type="NCBI Taxonomy" id="137246"/>
    <lineage>
        <taxon>Eukaryota</taxon>
        <taxon>Metazoa</taxon>
        <taxon>Chordata</taxon>
        <taxon>Craniata</taxon>
        <taxon>Vertebrata</taxon>
        <taxon>Chondrichthyes</taxon>
        <taxon>Elasmobranchii</taxon>
        <taxon>Galeomorphii</taxon>
        <taxon>Galeoidea</taxon>
        <taxon>Orectolobiformes</taxon>
        <taxon>Hemiscylliidae</taxon>
        <taxon>Chiloscyllium</taxon>
    </lineage>
</organism>
<proteinExistence type="predicted"/>
<evidence type="ECO:0000313" key="2">
    <source>
        <dbReference type="EMBL" id="GCC42989.1"/>
    </source>
</evidence>
<dbReference type="AlphaFoldDB" id="A0A401TK24"/>
<dbReference type="EMBL" id="BEZZ01094089">
    <property type="protein sequence ID" value="GCC42989.1"/>
    <property type="molecule type" value="Genomic_DNA"/>
</dbReference>
<dbReference type="Proteomes" id="UP000287033">
    <property type="component" value="Unassembled WGS sequence"/>
</dbReference>
<comment type="caution">
    <text evidence="2">The sequence shown here is derived from an EMBL/GenBank/DDBJ whole genome shotgun (WGS) entry which is preliminary data.</text>
</comment>
<name>A0A401TK24_CHIPU</name>
<feature type="non-terminal residue" evidence="2">
    <location>
        <position position="186"/>
    </location>
</feature>
<gene>
    <name evidence="2" type="ORF">chiPu_0027067</name>
</gene>